<dbReference type="AlphaFoldDB" id="A0A1X7PG01"/>
<sequence length="224" mass="22206">MPHARAIGAVLAALLLAPSASADDLLEVRELSSPATLRDLAPGDTAEWAVEVTGASAGDLSVGFAVDGGDALATDPQNGLQLVVDLCSTSFSVVERRAGGRTISRYLCPGDEVRLGAGPAAELGSLDGVRAVEGGETTGVRVRVAFPSAAGNELEGTRAALRVVVTRADGSPEPVAPGSVPGAAGPDGLAVTGRDLGAALLGGLLALGGGALLAALARRRQEQS</sequence>
<gene>
    <name evidence="3" type="ORF">SAMN06295885_3518</name>
</gene>
<proteinExistence type="predicted"/>
<name>A0A1X7PG01_9MICO</name>
<organism evidence="3 4">
    <name type="scientific">Rathayibacter oskolensis</name>
    <dbReference type="NCBI Taxonomy" id="1891671"/>
    <lineage>
        <taxon>Bacteria</taxon>
        <taxon>Bacillati</taxon>
        <taxon>Actinomycetota</taxon>
        <taxon>Actinomycetes</taxon>
        <taxon>Micrococcales</taxon>
        <taxon>Microbacteriaceae</taxon>
        <taxon>Rathayibacter</taxon>
    </lineage>
</organism>
<feature type="transmembrane region" description="Helical" evidence="1">
    <location>
        <begin position="196"/>
        <end position="217"/>
    </location>
</feature>
<keyword evidence="1" id="KW-1133">Transmembrane helix</keyword>
<dbReference type="Proteomes" id="UP000193711">
    <property type="component" value="Unassembled WGS sequence"/>
</dbReference>
<keyword evidence="1" id="KW-0472">Membrane</keyword>
<keyword evidence="4" id="KW-1185">Reference proteome</keyword>
<evidence type="ECO:0000256" key="1">
    <source>
        <dbReference type="SAM" id="Phobius"/>
    </source>
</evidence>
<evidence type="ECO:0008006" key="5">
    <source>
        <dbReference type="Google" id="ProtNLM"/>
    </source>
</evidence>
<dbReference type="RefSeq" id="WP_129588120.1">
    <property type="nucleotide sequence ID" value="NZ_FXBM01000004.1"/>
</dbReference>
<feature type="chain" id="PRO_5013231137" description="Sortase" evidence="2">
    <location>
        <begin position="23"/>
        <end position="224"/>
    </location>
</feature>
<feature type="signal peptide" evidence="2">
    <location>
        <begin position="1"/>
        <end position="22"/>
    </location>
</feature>
<reference evidence="4" key="1">
    <citation type="submission" date="2017-04" db="EMBL/GenBank/DDBJ databases">
        <authorList>
            <person name="Varghese N."/>
            <person name="Submissions S."/>
        </authorList>
    </citation>
    <scope>NUCLEOTIDE SEQUENCE [LARGE SCALE GENOMIC DNA]</scope>
    <source>
        <strain evidence="4">VKM Ac-2121</strain>
    </source>
</reference>
<evidence type="ECO:0000256" key="2">
    <source>
        <dbReference type="SAM" id="SignalP"/>
    </source>
</evidence>
<dbReference type="EMBL" id="FXBM01000004">
    <property type="protein sequence ID" value="SMH50392.1"/>
    <property type="molecule type" value="Genomic_DNA"/>
</dbReference>
<keyword evidence="2" id="KW-0732">Signal</keyword>
<keyword evidence="1" id="KW-0812">Transmembrane</keyword>
<protein>
    <recommendedName>
        <fullName evidence="5">Sortase</fullName>
    </recommendedName>
</protein>
<accession>A0A1X7PG01</accession>
<evidence type="ECO:0000313" key="4">
    <source>
        <dbReference type="Proteomes" id="UP000193711"/>
    </source>
</evidence>
<evidence type="ECO:0000313" key="3">
    <source>
        <dbReference type="EMBL" id="SMH50392.1"/>
    </source>
</evidence>
<dbReference type="STRING" id="1891671.SAMN06295885_3518"/>
<dbReference type="OrthoDB" id="5125037at2"/>